<sequence>MDQVNNDLSLNEAVRLIEDKIRTISGKKLSDFGMTAPQRRGELSTNLIKELSYVTTLFDAQVSETEPRLLLEQKDIHNKILKRVEVGEGGLFFS</sequence>
<dbReference type="AlphaFoldDB" id="A0A8X6GR81"/>
<organism evidence="1 2">
    <name type="scientific">Trichonephila clavata</name>
    <name type="common">Joro spider</name>
    <name type="synonym">Nephila clavata</name>
    <dbReference type="NCBI Taxonomy" id="2740835"/>
    <lineage>
        <taxon>Eukaryota</taxon>
        <taxon>Metazoa</taxon>
        <taxon>Ecdysozoa</taxon>
        <taxon>Arthropoda</taxon>
        <taxon>Chelicerata</taxon>
        <taxon>Arachnida</taxon>
        <taxon>Araneae</taxon>
        <taxon>Araneomorphae</taxon>
        <taxon>Entelegynae</taxon>
        <taxon>Araneoidea</taxon>
        <taxon>Nephilidae</taxon>
        <taxon>Trichonephila</taxon>
    </lineage>
</organism>
<comment type="caution">
    <text evidence="1">The sequence shown here is derived from an EMBL/GenBank/DDBJ whole genome shotgun (WGS) entry which is preliminary data.</text>
</comment>
<evidence type="ECO:0000313" key="2">
    <source>
        <dbReference type="Proteomes" id="UP000887116"/>
    </source>
</evidence>
<keyword evidence="1" id="KW-0347">Helicase</keyword>
<protein>
    <submittedName>
        <fullName evidence="1">ATP-dependent DNA helicase</fullName>
    </submittedName>
</protein>
<gene>
    <name evidence="1" type="primary">pif1</name>
    <name evidence="1" type="ORF">TNCT_497541</name>
</gene>
<reference evidence="1" key="1">
    <citation type="submission" date="2020-07" db="EMBL/GenBank/DDBJ databases">
        <title>Multicomponent nature underlies the extraordinary mechanical properties of spider dragline silk.</title>
        <authorList>
            <person name="Kono N."/>
            <person name="Nakamura H."/>
            <person name="Mori M."/>
            <person name="Yoshida Y."/>
            <person name="Ohtoshi R."/>
            <person name="Malay A.D."/>
            <person name="Moran D.A.P."/>
            <person name="Tomita M."/>
            <person name="Numata K."/>
            <person name="Arakawa K."/>
        </authorList>
    </citation>
    <scope>NUCLEOTIDE SEQUENCE</scope>
</reference>
<evidence type="ECO:0000313" key="1">
    <source>
        <dbReference type="EMBL" id="GFQ87928.1"/>
    </source>
</evidence>
<accession>A0A8X6GR81</accession>
<dbReference type="GO" id="GO:0004386">
    <property type="term" value="F:helicase activity"/>
    <property type="evidence" value="ECO:0007669"/>
    <property type="project" value="UniProtKB-KW"/>
</dbReference>
<dbReference type="Proteomes" id="UP000887116">
    <property type="component" value="Unassembled WGS sequence"/>
</dbReference>
<dbReference type="EMBL" id="BMAO01013323">
    <property type="protein sequence ID" value="GFQ87928.1"/>
    <property type="molecule type" value="Genomic_DNA"/>
</dbReference>
<keyword evidence="1" id="KW-0067">ATP-binding</keyword>
<keyword evidence="1" id="KW-0547">Nucleotide-binding</keyword>
<name>A0A8X6GR81_TRICU</name>
<keyword evidence="1" id="KW-0378">Hydrolase</keyword>
<dbReference type="OrthoDB" id="272985at2759"/>
<keyword evidence="2" id="KW-1185">Reference proteome</keyword>
<proteinExistence type="predicted"/>